<evidence type="ECO:0000313" key="1">
    <source>
        <dbReference type="EMBL" id="VFJ77521.1"/>
    </source>
</evidence>
<dbReference type="EMBL" id="CAADFE010000127">
    <property type="protein sequence ID" value="VFJ77521.1"/>
    <property type="molecule type" value="Genomic_DNA"/>
</dbReference>
<protein>
    <recommendedName>
        <fullName evidence="2">DUF2442 domain-containing protein</fullName>
    </recommendedName>
</protein>
<reference evidence="1" key="1">
    <citation type="submission" date="2019-02" db="EMBL/GenBank/DDBJ databases">
        <authorList>
            <person name="Gruber-Vodicka R. H."/>
            <person name="Seah K. B. B."/>
        </authorList>
    </citation>
    <scope>NUCLEOTIDE SEQUENCE</scope>
    <source>
        <strain evidence="1">BECK_BZ131</strain>
    </source>
</reference>
<gene>
    <name evidence="1" type="ORF">BECKFW1821C_GA0114237_11278</name>
</gene>
<proteinExistence type="predicted"/>
<sequence length="95" mass="10681">MIVTAPETEPVAIRAWAKNRLIHVELTDGRIIAFPADRFRILKGASENELREVRVEVSGYALRWDTLDEDLTVAGIVAGRFQPPLPEDYHQARAA</sequence>
<dbReference type="Gene3D" id="3.30.2020.40">
    <property type="entry name" value="Uncharacterised protein PF10387, DUF2442"/>
    <property type="match status" value="1"/>
</dbReference>
<accession>A0A450U315</accession>
<dbReference type="AlphaFoldDB" id="A0A450U315"/>
<organism evidence="1">
    <name type="scientific">Candidatus Kentrum sp. FW</name>
    <dbReference type="NCBI Taxonomy" id="2126338"/>
    <lineage>
        <taxon>Bacteria</taxon>
        <taxon>Pseudomonadati</taxon>
        <taxon>Pseudomonadota</taxon>
        <taxon>Gammaproteobacteria</taxon>
        <taxon>Candidatus Kentrum</taxon>
    </lineage>
</organism>
<dbReference type="InterPro" id="IPR018841">
    <property type="entry name" value="DUF2442"/>
</dbReference>
<name>A0A450U315_9GAMM</name>
<evidence type="ECO:0008006" key="2">
    <source>
        <dbReference type="Google" id="ProtNLM"/>
    </source>
</evidence>
<dbReference type="Pfam" id="PF10387">
    <property type="entry name" value="DUF2442"/>
    <property type="match status" value="1"/>
</dbReference>